<dbReference type="GO" id="GO:0003941">
    <property type="term" value="F:L-serine ammonia-lyase activity"/>
    <property type="evidence" value="ECO:0007669"/>
    <property type="project" value="UniProtKB-EC"/>
</dbReference>
<proteinExistence type="inferred from homology"/>
<protein>
    <submittedName>
        <fullName evidence="6">Serine racemase @ L-serine dehydratase, (PLP)-dependent @ D-serine ammonia-lyase</fullName>
        <ecNumber evidence="6">4.3.1.17</ecNumber>
        <ecNumber evidence="6">4.3.1.18</ecNumber>
        <ecNumber evidence="6">5.1.1.18</ecNumber>
    </submittedName>
</protein>
<evidence type="ECO:0000256" key="4">
    <source>
        <dbReference type="ARBA" id="ARBA00023239"/>
    </source>
</evidence>
<dbReference type="GO" id="GO:0018114">
    <property type="term" value="F:threonine racemase activity"/>
    <property type="evidence" value="ECO:0007669"/>
    <property type="project" value="TreeGrafter"/>
</dbReference>
<dbReference type="InterPro" id="IPR001926">
    <property type="entry name" value="TrpB-like_PALP"/>
</dbReference>
<evidence type="ECO:0000256" key="1">
    <source>
        <dbReference type="ARBA" id="ARBA00001933"/>
    </source>
</evidence>
<dbReference type="EC" id="4.3.1.18" evidence="6"/>
<dbReference type="InterPro" id="IPR036052">
    <property type="entry name" value="TrpB-like_PALP_sf"/>
</dbReference>
<keyword evidence="3" id="KW-0663">Pyridoxal phosphate</keyword>
<dbReference type="EMBL" id="UOES01000103">
    <property type="protein sequence ID" value="VAW26476.1"/>
    <property type="molecule type" value="Genomic_DNA"/>
</dbReference>
<keyword evidence="6" id="KW-0413">Isomerase</keyword>
<organism evidence="6">
    <name type="scientific">hydrothermal vent metagenome</name>
    <dbReference type="NCBI Taxonomy" id="652676"/>
    <lineage>
        <taxon>unclassified sequences</taxon>
        <taxon>metagenomes</taxon>
        <taxon>ecological metagenomes</taxon>
    </lineage>
</organism>
<dbReference type="GO" id="GO:0000287">
    <property type="term" value="F:magnesium ion binding"/>
    <property type="evidence" value="ECO:0007669"/>
    <property type="project" value="TreeGrafter"/>
</dbReference>
<dbReference type="GO" id="GO:0005524">
    <property type="term" value="F:ATP binding"/>
    <property type="evidence" value="ECO:0007669"/>
    <property type="project" value="TreeGrafter"/>
</dbReference>
<dbReference type="Pfam" id="PF00291">
    <property type="entry name" value="PALP"/>
    <property type="match status" value="1"/>
</dbReference>
<dbReference type="Gene3D" id="3.40.50.1100">
    <property type="match status" value="2"/>
</dbReference>
<feature type="domain" description="Tryptophan synthase beta chain-like PALP" evidence="5">
    <location>
        <begin position="18"/>
        <end position="305"/>
    </location>
</feature>
<evidence type="ECO:0000256" key="2">
    <source>
        <dbReference type="ARBA" id="ARBA00010869"/>
    </source>
</evidence>
<evidence type="ECO:0000259" key="5">
    <source>
        <dbReference type="Pfam" id="PF00291"/>
    </source>
</evidence>
<dbReference type="CDD" id="cd01562">
    <property type="entry name" value="Thr-dehyd"/>
    <property type="match status" value="1"/>
</dbReference>
<dbReference type="GO" id="GO:0008721">
    <property type="term" value="F:D-serine ammonia-lyase activity"/>
    <property type="evidence" value="ECO:0007669"/>
    <property type="project" value="UniProtKB-EC"/>
</dbReference>
<evidence type="ECO:0000256" key="3">
    <source>
        <dbReference type="ARBA" id="ARBA00022898"/>
    </source>
</evidence>
<dbReference type="SUPFAM" id="SSF53686">
    <property type="entry name" value="Tryptophan synthase beta subunit-like PLP-dependent enzymes"/>
    <property type="match status" value="1"/>
</dbReference>
<comment type="cofactor">
    <cofactor evidence="1">
        <name>pyridoxal 5'-phosphate</name>
        <dbReference type="ChEBI" id="CHEBI:597326"/>
    </cofactor>
</comment>
<dbReference type="AlphaFoldDB" id="A0A3B0V3D6"/>
<comment type="similarity">
    <text evidence="2">Belongs to the serine/threonine dehydratase family.</text>
</comment>
<dbReference type="GO" id="GO:0070179">
    <property type="term" value="P:D-serine biosynthetic process"/>
    <property type="evidence" value="ECO:0007669"/>
    <property type="project" value="TreeGrafter"/>
</dbReference>
<sequence length="315" mass="33694">MKIALSKLDISNAQLRIKPFIHRTPILTASYFNGLLEAELFFKCENFQKAGAFKYRGATNAVLQLTEAQKTKGIIAHSSGNHAQALALAAKIQGIKAHIVMPSNAPKVKSEAVAGYGAKITFCEPTLEAREKTVKTLIEQFNYTEIHPFDNDHIIAGQATAAMELMEDAPNLDAIIAPIGGGGLLSGTALAAHYFGKNIAVYGGEPQGANDAKQSLDAGSLIPMVSPSTIADGLLTSLSPRTFAIIQVCVTDIITVSEKEILSAMKLVWERMKIIIEPSSSVSVAAVLKNKSLFKNKRVGIIISGGNVDFTNLPF</sequence>
<dbReference type="PANTHER" id="PTHR43050:SF1">
    <property type="entry name" value="SERINE RACEMASE"/>
    <property type="match status" value="1"/>
</dbReference>
<dbReference type="FunFam" id="3.40.50.1100:FF:000007">
    <property type="entry name" value="L-threonine dehydratase catabolic TdcB"/>
    <property type="match status" value="1"/>
</dbReference>
<dbReference type="EC" id="5.1.1.18" evidence="6"/>
<name>A0A3B0V3D6_9ZZZZ</name>
<dbReference type="EC" id="4.3.1.17" evidence="6"/>
<dbReference type="GO" id="GO:0030170">
    <property type="term" value="F:pyridoxal phosphate binding"/>
    <property type="evidence" value="ECO:0007669"/>
    <property type="project" value="TreeGrafter"/>
</dbReference>
<accession>A0A3B0V3D6</accession>
<evidence type="ECO:0000313" key="6">
    <source>
        <dbReference type="EMBL" id="VAW26476.1"/>
    </source>
</evidence>
<dbReference type="PANTHER" id="PTHR43050">
    <property type="entry name" value="SERINE / THREONINE RACEMASE FAMILY MEMBER"/>
    <property type="match status" value="1"/>
</dbReference>
<keyword evidence="4 6" id="KW-0456">Lyase</keyword>
<reference evidence="6" key="1">
    <citation type="submission" date="2018-06" db="EMBL/GenBank/DDBJ databases">
        <authorList>
            <person name="Zhirakovskaya E."/>
        </authorList>
    </citation>
    <scope>NUCLEOTIDE SEQUENCE</scope>
</reference>
<dbReference type="GO" id="GO:0030378">
    <property type="term" value="F:serine racemase activity"/>
    <property type="evidence" value="ECO:0007669"/>
    <property type="project" value="UniProtKB-EC"/>
</dbReference>
<gene>
    <name evidence="6" type="ORF">MNBD_BACTEROID06-1265</name>
</gene>